<proteinExistence type="predicted"/>
<protein>
    <submittedName>
        <fullName evidence="1">Uncharacterized protein</fullName>
    </submittedName>
</protein>
<gene>
    <name evidence="1" type="ORF">LCGC14_2645160</name>
</gene>
<comment type="caution">
    <text evidence="1">The sequence shown here is derived from an EMBL/GenBank/DDBJ whole genome shotgun (WGS) entry which is preliminary data.</text>
</comment>
<sequence length="33" mass="3861">GNLQIKEPFTFFISTQFEKSIGNPLLDYNSKHF</sequence>
<feature type="non-terminal residue" evidence="1">
    <location>
        <position position="1"/>
    </location>
</feature>
<dbReference type="EMBL" id="LAZR01045721">
    <property type="protein sequence ID" value="KKK98195.1"/>
    <property type="molecule type" value="Genomic_DNA"/>
</dbReference>
<dbReference type="AlphaFoldDB" id="A0A0F9AIQ8"/>
<organism evidence="1">
    <name type="scientific">marine sediment metagenome</name>
    <dbReference type="NCBI Taxonomy" id="412755"/>
    <lineage>
        <taxon>unclassified sequences</taxon>
        <taxon>metagenomes</taxon>
        <taxon>ecological metagenomes</taxon>
    </lineage>
</organism>
<reference evidence="1" key="1">
    <citation type="journal article" date="2015" name="Nature">
        <title>Complex archaea that bridge the gap between prokaryotes and eukaryotes.</title>
        <authorList>
            <person name="Spang A."/>
            <person name="Saw J.H."/>
            <person name="Jorgensen S.L."/>
            <person name="Zaremba-Niedzwiedzka K."/>
            <person name="Martijn J."/>
            <person name="Lind A.E."/>
            <person name="van Eijk R."/>
            <person name="Schleper C."/>
            <person name="Guy L."/>
            <person name="Ettema T.J."/>
        </authorList>
    </citation>
    <scope>NUCLEOTIDE SEQUENCE</scope>
</reference>
<evidence type="ECO:0000313" key="1">
    <source>
        <dbReference type="EMBL" id="KKK98195.1"/>
    </source>
</evidence>
<name>A0A0F9AIQ8_9ZZZZ</name>
<accession>A0A0F9AIQ8</accession>